<sequence length="338" mass="34445">MRTTAAGRAALVTAVLLVLAALLGRAQPAAGAPREPAVPGGGWPLAGAPRVLRPFEAPAHRYGPGHRGADLAARVGTPVLAALPGRVAFAGLVAGRDVVSVDTGGLRTTYEPVAAQVVAGDVVAAGDPLGVLTTGSHCREPCLHWGLRSGEDYLDPLRTLRAGDGVALVAADRRAGVAEAAAERARLGEASTAGLGAGWVALPGGAHGFARPAAGAVTSPFGLRLHPVLHVWKLHDGTDLGAACGSPVRAPADGVVTAVGPAGGYGNRLLLEHGRVDGVAVRTGYNHASRYVVRPGQRVVRGQLLGQVGSTGYSTGCHLHLQVWLGGRLADPRRWFTL</sequence>
<gene>
    <name evidence="4" type="ORF">JOF54_003444</name>
</gene>
<feature type="domain" description="M23ase beta-sheet core" evidence="3">
    <location>
        <begin position="65"/>
        <end position="156"/>
    </location>
</feature>
<evidence type="ECO:0000256" key="1">
    <source>
        <dbReference type="ARBA" id="ARBA00022729"/>
    </source>
</evidence>
<feature type="signal peptide" evidence="2">
    <location>
        <begin position="1"/>
        <end position="31"/>
    </location>
</feature>
<dbReference type="EMBL" id="JAGIOB010000001">
    <property type="protein sequence ID" value="MBP2418522.1"/>
    <property type="molecule type" value="Genomic_DNA"/>
</dbReference>
<dbReference type="PANTHER" id="PTHR21666:SF289">
    <property type="entry name" value="L-ALA--D-GLU ENDOPEPTIDASE"/>
    <property type="match status" value="1"/>
</dbReference>
<feature type="chain" id="PRO_5046858340" evidence="2">
    <location>
        <begin position="32"/>
        <end position="338"/>
    </location>
</feature>
<evidence type="ECO:0000313" key="5">
    <source>
        <dbReference type="Proteomes" id="UP000758168"/>
    </source>
</evidence>
<dbReference type="SUPFAM" id="SSF51261">
    <property type="entry name" value="Duplicated hybrid motif"/>
    <property type="match status" value="2"/>
</dbReference>
<dbReference type="Gene3D" id="2.70.70.10">
    <property type="entry name" value="Glucose Permease (Domain IIA)"/>
    <property type="match status" value="2"/>
</dbReference>
<dbReference type="GO" id="GO:0016787">
    <property type="term" value="F:hydrolase activity"/>
    <property type="evidence" value="ECO:0007669"/>
    <property type="project" value="UniProtKB-KW"/>
</dbReference>
<dbReference type="InterPro" id="IPR011055">
    <property type="entry name" value="Dup_hybrid_motif"/>
</dbReference>
<organism evidence="4 5">
    <name type="scientific">Microlunatus capsulatus</name>
    <dbReference type="NCBI Taxonomy" id="99117"/>
    <lineage>
        <taxon>Bacteria</taxon>
        <taxon>Bacillati</taxon>
        <taxon>Actinomycetota</taxon>
        <taxon>Actinomycetes</taxon>
        <taxon>Propionibacteriales</taxon>
        <taxon>Propionibacteriaceae</taxon>
        <taxon>Microlunatus</taxon>
    </lineage>
</organism>
<reference evidence="4 5" key="1">
    <citation type="submission" date="2021-03" db="EMBL/GenBank/DDBJ databases">
        <title>Sequencing the genomes of 1000 actinobacteria strains.</title>
        <authorList>
            <person name="Klenk H.-P."/>
        </authorList>
    </citation>
    <scope>NUCLEOTIDE SEQUENCE [LARGE SCALE GENOMIC DNA]</scope>
    <source>
        <strain evidence="4 5">DSM 12936</strain>
    </source>
</reference>
<comment type="caution">
    <text evidence="4">The sequence shown here is derived from an EMBL/GenBank/DDBJ whole genome shotgun (WGS) entry which is preliminary data.</text>
</comment>
<evidence type="ECO:0000259" key="3">
    <source>
        <dbReference type="Pfam" id="PF01551"/>
    </source>
</evidence>
<feature type="domain" description="M23ase beta-sheet core" evidence="3">
    <location>
        <begin position="234"/>
        <end position="332"/>
    </location>
</feature>
<dbReference type="Pfam" id="PF01551">
    <property type="entry name" value="Peptidase_M23"/>
    <property type="match status" value="2"/>
</dbReference>
<protein>
    <submittedName>
        <fullName evidence="4">Murein DD-endopeptidase MepM/ murein hydrolase activator NlpD</fullName>
    </submittedName>
</protein>
<accession>A0ABS4ZBT3</accession>
<proteinExistence type="predicted"/>
<dbReference type="CDD" id="cd12797">
    <property type="entry name" value="M23_peptidase"/>
    <property type="match status" value="2"/>
</dbReference>
<evidence type="ECO:0000256" key="2">
    <source>
        <dbReference type="SAM" id="SignalP"/>
    </source>
</evidence>
<keyword evidence="5" id="KW-1185">Reference proteome</keyword>
<dbReference type="Proteomes" id="UP000758168">
    <property type="component" value="Unassembled WGS sequence"/>
</dbReference>
<evidence type="ECO:0000313" key="4">
    <source>
        <dbReference type="EMBL" id="MBP2418522.1"/>
    </source>
</evidence>
<dbReference type="RefSeq" id="WP_210058057.1">
    <property type="nucleotide sequence ID" value="NZ_JAGIOB010000001.1"/>
</dbReference>
<name>A0ABS4ZBT3_9ACTN</name>
<dbReference type="InterPro" id="IPR016047">
    <property type="entry name" value="M23ase_b-sheet_dom"/>
</dbReference>
<dbReference type="InterPro" id="IPR050570">
    <property type="entry name" value="Cell_wall_metabolism_enzyme"/>
</dbReference>
<dbReference type="PANTHER" id="PTHR21666">
    <property type="entry name" value="PEPTIDASE-RELATED"/>
    <property type="match status" value="1"/>
</dbReference>
<keyword evidence="1 2" id="KW-0732">Signal</keyword>
<keyword evidence="4" id="KW-0378">Hydrolase</keyword>